<name>A0A9P9K3T5_FUSSL</name>
<feature type="compositionally biased region" description="Low complexity" evidence="1">
    <location>
        <begin position="58"/>
        <end position="68"/>
    </location>
</feature>
<dbReference type="EMBL" id="JAGTJS010000016">
    <property type="protein sequence ID" value="KAH7247033.1"/>
    <property type="molecule type" value="Genomic_DNA"/>
</dbReference>
<evidence type="ECO:0000313" key="3">
    <source>
        <dbReference type="Proteomes" id="UP000736672"/>
    </source>
</evidence>
<evidence type="ECO:0000313" key="2">
    <source>
        <dbReference type="EMBL" id="KAH7247033.1"/>
    </source>
</evidence>
<dbReference type="Proteomes" id="UP000736672">
    <property type="component" value="Unassembled WGS sequence"/>
</dbReference>
<accession>A0A9P9K3T5</accession>
<reference evidence="2" key="1">
    <citation type="journal article" date="2021" name="Nat. Commun.">
        <title>Genetic determinants of endophytism in the Arabidopsis root mycobiome.</title>
        <authorList>
            <person name="Mesny F."/>
            <person name="Miyauchi S."/>
            <person name="Thiergart T."/>
            <person name="Pickel B."/>
            <person name="Atanasova L."/>
            <person name="Karlsson M."/>
            <person name="Huettel B."/>
            <person name="Barry K.W."/>
            <person name="Haridas S."/>
            <person name="Chen C."/>
            <person name="Bauer D."/>
            <person name="Andreopoulos W."/>
            <person name="Pangilinan J."/>
            <person name="LaButti K."/>
            <person name="Riley R."/>
            <person name="Lipzen A."/>
            <person name="Clum A."/>
            <person name="Drula E."/>
            <person name="Henrissat B."/>
            <person name="Kohler A."/>
            <person name="Grigoriev I.V."/>
            <person name="Martin F.M."/>
            <person name="Hacquard S."/>
        </authorList>
    </citation>
    <scope>NUCLEOTIDE SEQUENCE</scope>
    <source>
        <strain evidence="2">FSSC 5 MPI-SDFR-AT-0091</strain>
    </source>
</reference>
<sequence>MASTRYCAGASSQPHVQQQPQTINPALLLNQGTNAIHSSETNSRPIQLPNFAQPPPNSTSSSSPYTTNARDAWMGSSGYPASFTRGSMGNFQPDWNVSFRYEPEPLEPLFGLEEHLPPLPSPPPPQQRTPPVPRFRPNIGWVPQQRQPTYFNTNVKVMCNGQERLVPHRAYVMQTRVK</sequence>
<evidence type="ECO:0000256" key="1">
    <source>
        <dbReference type="SAM" id="MobiDB-lite"/>
    </source>
</evidence>
<comment type="caution">
    <text evidence="2">The sequence shown here is derived from an EMBL/GenBank/DDBJ whole genome shotgun (WGS) entry which is preliminary data.</text>
</comment>
<dbReference type="OrthoDB" id="5100126at2759"/>
<organism evidence="2 3">
    <name type="scientific">Fusarium solani</name>
    <name type="common">Filamentous fungus</name>
    <dbReference type="NCBI Taxonomy" id="169388"/>
    <lineage>
        <taxon>Eukaryota</taxon>
        <taxon>Fungi</taxon>
        <taxon>Dikarya</taxon>
        <taxon>Ascomycota</taxon>
        <taxon>Pezizomycotina</taxon>
        <taxon>Sordariomycetes</taxon>
        <taxon>Hypocreomycetidae</taxon>
        <taxon>Hypocreales</taxon>
        <taxon>Nectriaceae</taxon>
        <taxon>Fusarium</taxon>
        <taxon>Fusarium solani species complex</taxon>
    </lineage>
</organism>
<dbReference type="AlphaFoldDB" id="A0A9P9K3T5"/>
<feature type="compositionally biased region" description="Polar residues" evidence="1">
    <location>
        <begin position="10"/>
        <end position="20"/>
    </location>
</feature>
<feature type="region of interest" description="Disordered" evidence="1">
    <location>
        <begin position="37"/>
        <end position="69"/>
    </location>
</feature>
<keyword evidence="3" id="KW-1185">Reference proteome</keyword>
<proteinExistence type="predicted"/>
<protein>
    <submittedName>
        <fullName evidence="2">Uncharacterized protein</fullName>
    </submittedName>
</protein>
<gene>
    <name evidence="2" type="ORF">B0J15DRAFT_563993</name>
</gene>
<feature type="region of interest" description="Disordered" evidence="1">
    <location>
        <begin position="1"/>
        <end position="20"/>
    </location>
</feature>